<accession>B4RD71</accession>
<evidence type="ECO:0000256" key="3">
    <source>
        <dbReference type="ARBA" id="ARBA00022989"/>
    </source>
</evidence>
<organism evidence="6 7">
    <name type="scientific">Phenylobacterium zucineum (strain HLK1)</name>
    <dbReference type="NCBI Taxonomy" id="450851"/>
    <lineage>
        <taxon>Bacteria</taxon>
        <taxon>Pseudomonadati</taxon>
        <taxon>Pseudomonadota</taxon>
        <taxon>Alphaproteobacteria</taxon>
        <taxon>Caulobacterales</taxon>
        <taxon>Caulobacteraceae</taxon>
        <taxon>Phenylobacterium</taxon>
    </lineage>
</organism>
<dbReference type="STRING" id="450851.PHZ_c0261"/>
<dbReference type="RefSeq" id="WP_012520823.1">
    <property type="nucleotide sequence ID" value="NC_011144.1"/>
</dbReference>
<dbReference type="OrthoDB" id="5516290at2"/>
<keyword evidence="2 5" id="KW-0812">Transmembrane</keyword>
<feature type="transmembrane region" description="Helical" evidence="5">
    <location>
        <begin position="6"/>
        <end position="25"/>
    </location>
</feature>
<dbReference type="GO" id="GO:0016020">
    <property type="term" value="C:membrane"/>
    <property type="evidence" value="ECO:0007669"/>
    <property type="project" value="UniProtKB-SubCell"/>
</dbReference>
<dbReference type="SUPFAM" id="SSF161084">
    <property type="entry name" value="MAPEG domain-like"/>
    <property type="match status" value="1"/>
</dbReference>
<dbReference type="KEGG" id="pzu:PHZ_c0261"/>
<comment type="subcellular location">
    <subcellularLocation>
        <location evidence="1">Membrane</location>
    </subcellularLocation>
</comment>
<evidence type="ECO:0000313" key="6">
    <source>
        <dbReference type="EMBL" id="ACG76675.1"/>
    </source>
</evidence>
<dbReference type="EMBL" id="CP000747">
    <property type="protein sequence ID" value="ACG76675.1"/>
    <property type="molecule type" value="Genomic_DNA"/>
</dbReference>
<feature type="transmembrane region" description="Helical" evidence="5">
    <location>
        <begin position="71"/>
        <end position="97"/>
    </location>
</feature>
<dbReference type="InterPro" id="IPR023352">
    <property type="entry name" value="MAPEG-like_dom_sf"/>
</dbReference>
<evidence type="ECO:0000256" key="5">
    <source>
        <dbReference type="SAM" id="Phobius"/>
    </source>
</evidence>
<protein>
    <recommendedName>
        <fullName evidence="8">MAPEG family protein</fullName>
    </recommendedName>
</protein>
<evidence type="ECO:0000313" key="7">
    <source>
        <dbReference type="Proteomes" id="UP000001868"/>
    </source>
</evidence>
<dbReference type="eggNOG" id="COG5331">
    <property type="taxonomic scope" value="Bacteria"/>
</dbReference>
<keyword evidence="7" id="KW-1185">Reference proteome</keyword>
<dbReference type="Proteomes" id="UP000001868">
    <property type="component" value="Chromosome"/>
</dbReference>
<gene>
    <name evidence="6" type="ordered locus">PHZ_c0261</name>
</gene>
<proteinExistence type="predicted"/>
<reference evidence="6 7" key="1">
    <citation type="journal article" date="2008" name="BMC Genomics">
        <title>Complete genome of Phenylobacterium zucineum - a novel facultative intracellular bacterium isolated from human erythroleukemia cell line K562.</title>
        <authorList>
            <person name="Luo Y."/>
            <person name="Xu X."/>
            <person name="Ding Z."/>
            <person name="Liu Z."/>
            <person name="Zhang B."/>
            <person name="Yan Z."/>
            <person name="Sun J."/>
            <person name="Hu S."/>
            <person name="Hu X."/>
        </authorList>
    </citation>
    <scope>NUCLEOTIDE SEQUENCE [LARGE SCALE GENOMIC DNA]</scope>
    <source>
        <strain evidence="6 7">HLK1</strain>
    </source>
</reference>
<dbReference type="Pfam" id="PF01124">
    <property type="entry name" value="MAPEG"/>
    <property type="match status" value="1"/>
</dbReference>
<evidence type="ECO:0000256" key="1">
    <source>
        <dbReference type="ARBA" id="ARBA00004370"/>
    </source>
</evidence>
<evidence type="ECO:0000256" key="4">
    <source>
        <dbReference type="ARBA" id="ARBA00023136"/>
    </source>
</evidence>
<keyword evidence="3 5" id="KW-1133">Transmembrane helix</keyword>
<name>B4RD71_PHEZH</name>
<feature type="transmembrane region" description="Helical" evidence="5">
    <location>
        <begin position="109"/>
        <end position="133"/>
    </location>
</feature>
<keyword evidence="4 5" id="KW-0472">Membrane</keyword>
<dbReference type="AlphaFoldDB" id="B4RD71"/>
<dbReference type="Gene3D" id="1.20.120.550">
    <property type="entry name" value="Membrane associated eicosanoid/glutathione metabolism-like domain"/>
    <property type="match status" value="1"/>
</dbReference>
<sequence>MASPILGPVIALVLWSLVMWLWLYATRIPAMQRAKIALDPSLTAADLASRLPPNVRWKADNYNHLMEQPTIFYAAALAAAVAGVGGDPINVGLAWGYVGLRVVHSLVQATANIIMLRFAIFMIASIVLAVLAVRTAMVVF</sequence>
<evidence type="ECO:0008006" key="8">
    <source>
        <dbReference type="Google" id="ProtNLM"/>
    </source>
</evidence>
<evidence type="ECO:0000256" key="2">
    <source>
        <dbReference type="ARBA" id="ARBA00022692"/>
    </source>
</evidence>
<dbReference type="InterPro" id="IPR001129">
    <property type="entry name" value="Membr-assoc_MAPEG"/>
</dbReference>
<dbReference type="HOGENOM" id="CLU_129387_0_0_5"/>